<organism evidence="1 2">
    <name type="scientific">Aerosakkonema funiforme FACHB-1375</name>
    <dbReference type="NCBI Taxonomy" id="2949571"/>
    <lineage>
        <taxon>Bacteria</taxon>
        <taxon>Bacillati</taxon>
        <taxon>Cyanobacteriota</taxon>
        <taxon>Cyanophyceae</taxon>
        <taxon>Oscillatoriophycideae</taxon>
        <taxon>Aerosakkonematales</taxon>
        <taxon>Aerosakkonemataceae</taxon>
        <taxon>Aerosakkonema</taxon>
    </lineage>
</organism>
<accession>A0A926VJH7</accession>
<name>A0A926VJH7_9CYAN</name>
<dbReference type="AlphaFoldDB" id="A0A926VJH7"/>
<proteinExistence type="predicted"/>
<sequence>MPTGRITDSQNKLEKFAEALDKARKMQQEWITYGLDFVDLYVRDADGDWLTNWGEAERSEVAGTGKDE</sequence>
<reference evidence="1" key="2">
    <citation type="submission" date="2020-08" db="EMBL/GenBank/DDBJ databases">
        <authorList>
            <person name="Chen M."/>
            <person name="Teng W."/>
            <person name="Zhao L."/>
            <person name="Hu C."/>
            <person name="Zhou Y."/>
            <person name="Han B."/>
            <person name="Song L."/>
            <person name="Shu W."/>
        </authorList>
    </citation>
    <scope>NUCLEOTIDE SEQUENCE</scope>
    <source>
        <strain evidence="1">FACHB-1375</strain>
    </source>
</reference>
<dbReference type="EMBL" id="JACJPW010000103">
    <property type="protein sequence ID" value="MBD2185027.1"/>
    <property type="molecule type" value="Genomic_DNA"/>
</dbReference>
<dbReference type="RefSeq" id="WP_190472577.1">
    <property type="nucleotide sequence ID" value="NZ_JACJPW010000103.1"/>
</dbReference>
<reference evidence="1" key="1">
    <citation type="journal article" date="2015" name="ISME J.">
        <title>Draft Genome Sequence of Streptomyces incarnatus NRRL8089, which Produces the Nucleoside Antibiotic Sinefungin.</title>
        <authorList>
            <person name="Oshima K."/>
            <person name="Hattori M."/>
            <person name="Shimizu H."/>
            <person name="Fukuda K."/>
            <person name="Nemoto M."/>
            <person name="Inagaki K."/>
            <person name="Tamura T."/>
        </authorList>
    </citation>
    <scope>NUCLEOTIDE SEQUENCE</scope>
    <source>
        <strain evidence="1">FACHB-1375</strain>
    </source>
</reference>
<evidence type="ECO:0000313" key="2">
    <source>
        <dbReference type="Proteomes" id="UP000641646"/>
    </source>
</evidence>
<gene>
    <name evidence="1" type="ORF">H6G03_28810</name>
</gene>
<evidence type="ECO:0000313" key="1">
    <source>
        <dbReference type="EMBL" id="MBD2185027.1"/>
    </source>
</evidence>
<comment type="caution">
    <text evidence="1">The sequence shown here is derived from an EMBL/GenBank/DDBJ whole genome shotgun (WGS) entry which is preliminary data.</text>
</comment>
<protein>
    <submittedName>
        <fullName evidence="1">Uncharacterized protein</fullName>
    </submittedName>
</protein>
<keyword evidence="2" id="KW-1185">Reference proteome</keyword>
<dbReference type="Proteomes" id="UP000641646">
    <property type="component" value="Unassembled WGS sequence"/>
</dbReference>